<keyword evidence="1" id="KW-0805">Transcription regulation</keyword>
<feature type="domain" description="RNA polymerase sigma-70 region 2" evidence="5">
    <location>
        <begin position="13"/>
        <end position="71"/>
    </location>
</feature>
<dbReference type="Proteomes" id="UP000607559">
    <property type="component" value="Unassembled WGS sequence"/>
</dbReference>
<keyword evidence="4" id="KW-0804">Transcription</keyword>
<keyword evidence="8" id="KW-1185">Reference proteome</keyword>
<evidence type="ECO:0000259" key="5">
    <source>
        <dbReference type="Pfam" id="PF04542"/>
    </source>
</evidence>
<dbReference type="SUPFAM" id="SSF88659">
    <property type="entry name" value="Sigma3 and sigma4 domains of RNA polymerase sigma factors"/>
    <property type="match status" value="1"/>
</dbReference>
<keyword evidence="3" id="KW-0238">DNA-binding</keyword>
<organism evidence="7 8">
    <name type="scientific">Puia dinghuensis</name>
    <dbReference type="NCBI Taxonomy" id="1792502"/>
    <lineage>
        <taxon>Bacteria</taxon>
        <taxon>Pseudomonadati</taxon>
        <taxon>Bacteroidota</taxon>
        <taxon>Chitinophagia</taxon>
        <taxon>Chitinophagales</taxon>
        <taxon>Chitinophagaceae</taxon>
        <taxon>Puia</taxon>
    </lineage>
</organism>
<dbReference type="AlphaFoldDB" id="A0A8J2UDP1"/>
<protein>
    <submittedName>
        <fullName evidence="7">RNA polymerase sigma factor SigJ</fullName>
    </submittedName>
</protein>
<dbReference type="GO" id="GO:0003677">
    <property type="term" value="F:DNA binding"/>
    <property type="evidence" value="ECO:0007669"/>
    <property type="project" value="UniProtKB-KW"/>
</dbReference>
<proteinExistence type="predicted"/>
<dbReference type="InterPro" id="IPR013325">
    <property type="entry name" value="RNA_pol_sigma_r2"/>
</dbReference>
<dbReference type="InterPro" id="IPR036388">
    <property type="entry name" value="WH-like_DNA-bd_sf"/>
</dbReference>
<dbReference type="PANTHER" id="PTHR30173:SF36">
    <property type="entry name" value="ECF RNA POLYMERASE SIGMA FACTOR SIGJ"/>
    <property type="match status" value="1"/>
</dbReference>
<dbReference type="Pfam" id="PF04542">
    <property type="entry name" value="Sigma70_r2"/>
    <property type="match status" value="1"/>
</dbReference>
<dbReference type="Pfam" id="PF04545">
    <property type="entry name" value="Sigma70_r4"/>
    <property type="match status" value="1"/>
</dbReference>
<dbReference type="SUPFAM" id="SSF54427">
    <property type="entry name" value="NTF2-like"/>
    <property type="match status" value="1"/>
</dbReference>
<evidence type="ECO:0000256" key="3">
    <source>
        <dbReference type="ARBA" id="ARBA00023125"/>
    </source>
</evidence>
<evidence type="ECO:0000259" key="6">
    <source>
        <dbReference type="Pfam" id="PF04545"/>
    </source>
</evidence>
<accession>A0A8J2UDP1</accession>
<dbReference type="InterPro" id="IPR052704">
    <property type="entry name" value="ECF_Sigma-70_Domain"/>
</dbReference>
<sequence>MSYDPSLREAFLAIRPRLFALAYRMTKSVVDAEDIVHDVFLAAEDLPADTVREPEAYLVRIATNRCLAVIKAKEKDVYPGPDLPEPLVLDRIPGLETMDLSYGLLVLLQRLSAMERAVFVLRETMGYSYSQIADCLSINSEHCRQLQHRAKLALSSSTRIERTSPEQLQQFLAAFVRAASSGEISELLDRLHEDIVIQADGGGKRPAALKPITGKRNCVAYLTGLYQKWSAELTPHFIEINGEAGLVLRDAVSGEPYAIMLFHLRDHHLADIYMVHNPNKMSGVQKVGEQAP</sequence>
<feature type="domain" description="RNA polymerase sigma-70 region 4" evidence="6">
    <location>
        <begin position="107"/>
        <end position="150"/>
    </location>
</feature>
<gene>
    <name evidence="7" type="ORF">GCM10011511_26700</name>
</gene>
<reference evidence="7" key="2">
    <citation type="submission" date="2020-09" db="EMBL/GenBank/DDBJ databases">
        <authorList>
            <person name="Sun Q."/>
            <person name="Zhou Y."/>
        </authorList>
    </citation>
    <scope>NUCLEOTIDE SEQUENCE</scope>
    <source>
        <strain evidence="7">CGMCC 1.15448</strain>
    </source>
</reference>
<dbReference type="Gene3D" id="3.10.450.50">
    <property type="match status" value="1"/>
</dbReference>
<dbReference type="GO" id="GO:0006352">
    <property type="term" value="P:DNA-templated transcription initiation"/>
    <property type="evidence" value="ECO:0007669"/>
    <property type="project" value="InterPro"/>
</dbReference>
<dbReference type="RefSeq" id="WP_188932417.1">
    <property type="nucleotide sequence ID" value="NZ_BMJC01000003.1"/>
</dbReference>
<dbReference type="InterPro" id="IPR007630">
    <property type="entry name" value="RNA_pol_sigma70_r4"/>
</dbReference>
<dbReference type="Gene3D" id="1.10.1740.10">
    <property type="match status" value="1"/>
</dbReference>
<dbReference type="NCBIfam" id="TIGR02937">
    <property type="entry name" value="sigma70-ECF"/>
    <property type="match status" value="1"/>
</dbReference>
<dbReference type="GO" id="GO:0016987">
    <property type="term" value="F:sigma factor activity"/>
    <property type="evidence" value="ECO:0007669"/>
    <property type="project" value="UniProtKB-KW"/>
</dbReference>
<keyword evidence="2" id="KW-0731">Sigma factor</keyword>
<dbReference type="InterPro" id="IPR007627">
    <property type="entry name" value="RNA_pol_sigma70_r2"/>
</dbReference>
<dbReference type="InterPro" id="IPR032710">
    <property type="entry name" value="NTF2-like_dom_sf"/>
</dbReference>
<dbReference type="EMBL" id="BMJC01000003">
    <property type="protein sequence ID" value="GGB02112.1"/>
    <property type="molecule type" value="Genomic_DNA"/>
</dbReference>
<dbReference type="InterPro" id="IPR013324">
    <property type="entry name" value="RNA_pol_sigma_r3/r4-like"/>
</dbReference>
<dbReference type="SUPFAM" id="SSF88946">
    <property type="entry name" value="Sigma2 domain of RNA polymerase sigma factors"/>
    <property type="match status" value="1"/>
</dbReference>
<dbReference type="Gene3D" id="1.10.10.10">
    <property type="entry name" value="Winged helix-like DNA-binding domain superfamily/Winged helix DNA-binding domain"/>
    <property type="match status" value="1"/>
</dbReference>
<dbReference type="PANTHER" id="PTHR30173">
    <property type="entry name" value="SIGMA 19 FACTOR"/>
    <property type="match status" value="1"/>
</dbReference>
<evidence type="ECO:0000256" key="4">
    <source>
        <dbReference type="ARBA" id="ARBA00023163"/>
    </source>
</evidence>
<reference evidence="7" key="1">
    <citation type="journal article" date="2014" name="Int. J. Syst. Evol. Microbiol.">
        <title>Complete genome sequence of Corynebacterium casei LMG S-19264T (=DSM 44701T), isolated from a smear-ripened cheese.</title>
        <authorList>
            <consortium name="US DOE Joint Genome Institute (JGI-PGF)"/>
            <person name="Walter F."/>
            <person name="Albersmeier A."/>
            <person name="Kalinowski J."/>
            <person name="Ruckert C."/>
        </authorList>
    </citation>
    <scope>NUCLEOTIDE SEQUENCE</scope>
    <source>
        <strain evidence="7">CGMCC 1.15448</strain>
    </source>
</reference>
<evidence type="ECO:0000256" key="2">
    <source>
        <dbReference type="ARBA" id="ARBA00023082"/>
    </source>
</evidence>
<comment type="caution">
    <text evidence="7">The sequence shown here is derived from an EMBL/GenBank/DDBJ whole genome shotgun (WGS) entry which is preliminary data.</text>
</comment>
<evidence type="ECO:0000313" key="8">
    <source>
        <dbReference type="Proteomes" id="UP000607559"/>
    </source>
</evidence>
<name>A0A8J2UDP1_9BACT</name>
<evidence type="ECO:0000256" key="1">
    <source>
        <dbReference type="ARBA" id="ARBA00023015"/>
    </source>
</evidence>
<evidence type="ECO:0000313" key="7">
    <source>
        <dbReference type="EMBL" id="GGB02112.1"/>
    </source>
</evidence>
<dbReference type="InterPro" id="IPR014284">
    <property type="entry name" value="RNA_pol_sigma-70_dom"/>
</dbReference>